<proteinExistence type="predicted"/>
<dbReference type="AlphaFoldDB" id="A0A125W4Q0"/>
<reference evidence="1 2" key="1">
    <citation type="submission" date="2010-07" db="EMBL/GenBank/DDBJ databases">
        <authorList>
            <person name="Sid Ahmed O."/>
        </authorList>
    </citation>
    <scope>NUCLEOTIDE SEQUENCE [LARGE SCALE GENOMIC DNA]</scope>
    <source>
        <strain evidence="1 2">TX4248</strain>
    </source>
</reference>
<gene>
    <name evidence="1" type="ORF">HMPREF9498_01877</name>
</gene>
<name>A0A125W4Q0_ENTFL</name>
<evidence type="ECO:0000313" key="1">
    <source>
        <dbReference type="EMBL" id="EFM82462.1"/>
    </source>
</evidence>
<dbReference type="RefSeq" id="WP_002402276.1">
    <property type="nucleotide sequence ID" value="NZ_GL454461.1"/>
</dbReference>
<comment type="caution">
    <text evidence="1">The sequence shown here is derived from an EMBL/GenBank/DDBJ whole genome shotgun (WGS) entry which is preliminary data.</text>
</comment>
<dbReference type="EMBL" id="AEBR01000063">
    <property type="protein sequence ID" value="EFM82462.1"/>
    <property type="molecule type" value="Genomic_DNA"/>
</dbReference>
<sequence>MNTHKMQFGWIIEAPNYLSILTNKDELVAIVSEYTTFGDNQSLLITLSETSAKVAVTPHYISSLTISTDKKIKITTSPFYEQQIVEIKKMNSDGQIID</sequence>
<protein>
    <submittedName>
        <fullName evidence="1">Uncharacterized protein</fullName>
    </submittedName>
</protein>
<organism evidence="1 2">
    <name type="scientific">Enterococcus faecalis TX4248</name>
    <dbReference type="NCBI Taxonomy" id="749495"/>
    <lineage>
        <taxon>Bacteria</taxon>
        <taxon>Bacillati</taxon>
        <taxon>Bacillota</taxon>
        <taxon>Bacilli</taxon>
        <taxon>Lactobacillales</taxon>
        <taxon>Enterococcaceae</taxon>
        <taxon>Enterococcus</taxon>
    </lineage>
</organism>
<evidence type="ECO:0000313" key="2">
    <source>
        <dbReference type="Proteomes" id="UP000004846"/>
    </source>
</evidence>
<accession>A0A125W4Q0</accession>
<dbReference type="HOGENOM" id="CLU_2395166_0_0_9"/>
<dbReference type="Proteomes" id="UP000004846">
    <property type="component" value="Unassembled WGS sequence"/>
</dbReference>